<reference evidence="5" key="1">
    <citation type="journal article" date="2023" name="Mol. Phylogenet. Evol.">
        <title>Genome-scale phylogeny and comparative genomics of the fungal order Sordariales.</title>
        <authorList>
            <person name="Hensen N."/>
            <person name="Bonometti L."/>
            <person name="Westerberg I."/>
            <person name="Brannstrom I.O."/>
            <person name="Guillou S."/>
            <person name="Cros-Aarteil S."/>
            <person name="Calhoun S."/>
            <person name="Haridas S."/>
            <person name="Kuo A."/>
            <person name="Mondo S."/>
            <person name="Pangilinan J."/>
            <person name="Riley R."/>
            <person name="LaButti K."/>
            <person name="Andreopoulos B."/>
            <person name="Lipzen A."/>
            <person name="Chen C."/>
            <person name="Yan M."/>
            <person name="Daum C."/>
            <person name="Ng V."/>
            <person name="Clum A."/>
            <person name="Steindorff A."/>
            <person name="Ohm R.A."/>
            <person name="Martin F."/>
            <person name="Silar P."/>
            <person name="Natvig D.O."/>
            <person name="Lalanne C."/>
            <person name="Gautier V."/>
            <person name="Ament-Velasquez S.L."/>
            <person name="Kruys A."/>
            <person name="Hutchinson M.I."/>
            <person name="Powell A.J."/>
            <person name="Barry K."/>
            <person name="Miller A.N."/>
            <person name="Grigoriev I.V."/>
            <person name="Debuchy R."/>
            <person name="Gladieux P."/>
            <person name="Hiltunen Thoren M."/>
            <person name="Johannesson H."/>
        </authorList>
    </citation>
    <scope>NUCLEOTIDE SEQUENCE</scope>
    <source>
        <strain evidence="5">PSN293</strain>
    </source>
</reference>
<accession>A0AAN7B2H5</accession>
<feature type="domain" description="Tyrosinase copper-binding" evidence="3">
    <location>
        <begin position="129"/>
        <end position="146"/>
    </location>
</feature>
<dbReference type="PROSITE" id="PS00497">
    <property type="entry name" value="TYROSINASE_1"/>
    <property type="match status" value="1"/>
</dbReference>
<sequence length="406" mass="44107">MRATSLMLIGLQAASTALAAPQAPDAVPLDPQQALAQLETLGNATFTDIQEELEVLEKRGGGQPKCTLSRLQIRREWNLLSTWEKKDYIRAVKCLQSKPAKTPSSLVPGAKSRYDDFIATHINQTMTIHWTGNFLSWHRYYTWLYEKALQDECGYQGSQPYWNWGLTAIQGMENSAIFDGSDTSMSGNGAFIPNKPDLILGVSAGLPPVYLPAGTGGGCVTSGPFKNMSVNLGPVSLDLPGGLNEQNPNGPFAYNPRCLKRDLTTAINQMFANASATLSTILQPQNILDFQTTLQGNMPNIGVHGGGHFALGGDPGRDFFVSPGDPAFYLHHGMIDRVWWIWQQLDPQTRTKGASAVAGTNTFLNNPPSADTTIEDYVNAGYAAGSPKKIKELLSTTAGPFCYVYL</sequence>
<dbReference type="GO" id="GO:0046872">
    <property type="term" value="F:metal ion binding"/>
    <property type="evidence" value="ECO:0007669"/>
    <property type="project" value="UniProtKB-KW"/>
</dbReference>
<evidence type="ECO:0000313" key="5">
    <source>
        <dbReference type="EMBL" id="KAK4208493.1"/>
    </source>
</evidence>
<organism evidence="5 6">
    <name type="scientific">Rhypophila decipiens</name>
    <dbReference type="NCBI Taxonomy" id="261697"/>
    <lineage>
        <taxon>Eukaryota</taxon>
        <taxon>Fungi</taxon>
        <taxon>Dikarya</taxon>
        <taxon>Ascomycota</taxon>
        <taxon>Pezizomycotina</taxon>
        <taxon>Sordariomycetes</taxon>
        <taxon>Sordariomycetidae</taxon>
        <taxon>Sordariales</taxon>
        <taxon>Naviculisporaceae</taxon>
        <taxon>Rhypophila</taxon>
    </lineage>
</organism>
<feature type="chain" id="PRO_5042929490" description="Tyrosinase copper-binding domain-containing protein" evidence="2">
    <location>
        <begin position="20"/>
        <end position="406"/>
    </location>
</feature>
<evidence type="ECO:0000259" key="4">
    <source>
        <dbReference type="PROSITE" id="PS00498"/>
    </source>
</evidence>
<dbReference type="PROSITE" id="PS00498">
    <property type="entry name" value="TYROSINASE_2"/>
    <property type="match status" value="1"/>
</dbReference>
<keyword evidence="1" id="KW-0479">Metal-binding</keyword>
<dbReference type="PANTHER" id="PTHR11474">
    <property type="entry name" value="TYROSINASE FAMILY MEMBER"/>
    <property type="match status" value="1"/>
</dbReference>
<evidence type="ECO:0000259" key="3">
    <source>
        <dbReference type="PROSITE" id="PS00497"/>
    </source>
</evidence>
<evidence type="ECO:0000256" key="1">
    <source>
        <dbReference type="ARBA" id="ARBA00022723"/>
    </source>
</evidence>
<dbReference type="EMBL" id="MU858241">
    <property type="protein sequence ID" value="KAK4208493.1"/>
    <property type="molecule type" value="Genomic_DNA"/>
</dbReference>
<comment type="caution">
    <text evidence="5">The sequence shown here is derived from an EMBL/GenBank/DDBJ whole genome shotgun (WGS) entry which is preliminary data.</text>
</comment>
<dbReference type="InterPro" id="IPR008922">
    <property type="entry name" value="Di-copper_centre_dom_sf"/>
</dbReference>
<dbReference type="SUPFAM" id="SSF48056">
    <property type="entry name" value="Di-copper centre-containing domain"/>
    <property type="match status" value="1"/>
</dbReference>
<dbReference type="Proteomes" id="UP001301769">
    <property type="component" value="Unassembled WGS sequence"/>
</dbReference>
<feature type="signal peptide" evidence="2">
    <location>
        <begin position="1"/>
        <end position="19"/>
    </location>
</feature>
<dbReference type="PRINTS" id="PR00092">
    <property type="entry name" value="TYROSINASE"/>
</dbReference>
<reference evidence="5" key="2">
    <citation type="submission" date="2023-05" db="EMBL/GenBank/DDBJ databases">
        <authorList>
            <consortium name="Lawrence Berkeley National Laboratory"/>
            <person name="Steindorff A."/>
            <person name="Hensen N."/>
            <person name="Bonometti L."/>
            <person name="Westerberg I."/>
            <person name="Brannstrom I.O."/>
            <person name="Guillou S."/>
            <person name="Cros-Aarteil S."/>
            <person name="Calhoun S."/>
            <person name="Haridas S."/>
            <person name="Kuo A."/>
            <person name="Mondo S."/>
            <person name="Pangilinan J."/>
            <person name="Riley R."/>
            <person name="Labutti K."/>
            <person name="Andreopoulos B."/>
            <person name="Lipzen A."/>
            <person name="Chen C."/>
            <person name="Yanf M."/>
            <person name="Daum C."/>
            <person name="Ng V."/>
            <person name="Clum A."/>
            <person name="Ohm R."/>
            <person name="Martin F."/>
            <person name="Silar P."/>
            <person name="Natvig D."/>
            <person name="Lalanne C."/>
            <person name="Gautier V."/>
            <person name="Ament-Velasquez S.L."/>
            <person name="Kruys A."/>
            <person name="Hutchinson M.I."/>
            <person name="Powell A.J."/>
            <person name="Barry K."/>
            <person name="Miller A.N."/>
            <person name="Grigoriev I.V."/>
            <person name="Debuchy R."/>
            <person name="Gladieux P."/>
            <person name="Thoren M.H."/>
            <person name="Johannesson H."/>
        </authorList>
    </citation>
    <scope>NUCLEOTIDE SEQUENCE</scope>
    <source>
        <strain evidence="5">PSN293</strain>
    </source>
</reference>
<proteinExistence type="predicted"/>
<dbReference type="PANTHER" id="PTHR11474:SF116">
    <property type="entry name" value="TYROSINASE"/>
    <property type="match status" value="1"/>
</dbReference>
<keyword evidence="6" id="KW-1185">Reference proteome</keyword>
<dbReference type="Gene3D" id="1.10.1280.10">
    <property type="entry name" value="Di-copper center containing domain from catechol oxidase"/>
    <property type="match status" value="1"/>
</dbReference>
<feature type="domain" description="Tyrosinase copper-binding" evidence="4">
    <location>
        <begin position="325"/>
        <end position="336"/>
    </location>
</feature>
<gene>
    <name evidence="5" type="ORF">QBC37DRAFT_476001</name>
</gene>
<dbReference type="GO" id="GO:0016491">
    <property type="term" value="F:oxidoreductase activity"/>
    <property type="evidence" value="ECO:0007669"/>
    <property type="project" value="InterPro"/>
</dbReference>
<evidence type="ECO:0000256" key="2">
    <source>
        <dbReference type="SAM" id="SignalP"/>
    </source>
</evidence>
<dbReference type="InterPro" id="IPR002227">
    <property type="entry name" value="Tyrosinase_Cu-bd"/>
</dbReference>
<dbReference type="Pfam" id="PF00264">
    <property type="entry name" value="Tyrosinase"/>
    <property type="match status" value="1"/>
</dbReference>
<keyword evidence="2" id="KW-0732">Signal</keyword>
<name>A0AAN7B2H5_9PEZI</name>
<dbReference type="AlphaFoldDB" id="A0AAN7B2H5"/>
<dbReference type="InterPro" id="IPR050316">
    <property type="entry name" value="Tyrosinase/Hemocyanin"/>
</dbReference>
<evidence type="ECO:0000313" key="6">
    <source>
        <dbReference type="Proteomes" id="UP001301769"/>
    </source>
</evidence>
<protein>
    <recommendedName>
        <fullName evidence="3 4">Tyrosinase copper-binding domain-containing protein</fullName>
    </recommendedName>
</protein>